<evidence type="ECO:0000256" key="8">
    <source>
        <dbReference type="SAM" id="Phobius"/>
    </source>
</evidence>
<evidence type="ECO:0000256" key="5">
    <source>
        <dbReference type="ARBA" id="ARBA00022692"/>
    </source>
</evidence>
<evidence type="ECO:0000256" key="1">
    <source>
        <dbReference type="ARBA" id="ARBA00004141"/>
    </source>
</evidence>
<feature type="transmembrane region" description="Helical" evidence="8">
    <location>
        <begin position="220"/>
        <end position="250"/>
    </location>
</feature>
<dbReference type="PANTHER" id="PTHR34975:SF2">
    <property type="entry name" value="SPORE GERMINATION PROTEIN A2"/>
    <property type="match status" value="1"/>
</dbReference>
<dbReference type="RefSeq" id="WP_013915784.1">
    <property type="nucleotide sequence ID" value="NC_015690.1"/>
</dbReference>
<dbReference type="EMBL" id="CP002869">
    <property type="protein sequence ID" value="AEI40623.1"/>
    <property type="molecule type" value="Genomic_DNA"/>
</dbReference>
<feature type="transmembrane region" description="Helical" evidence="8">
    <location>
        <begin position="41"/>
        <end position="61"/>
    </location>
</feature>
<feature type="transmembrane region" description="Helical" evidence="8">
    <location>
        <begin position="81"/>
        <end position="100"/>
    </location>
</feature>
<name>F8FRR6_PAEMK</name>
<evidence type="ECO:0000256" key="3">
    <source>
        <dbReference type="ARBA" id="ARBA00022448"/>
    </source>
</evidence>
<keyword evidence="6 8" id="KW-1133">Transmembrane helix</keyword>
<dbReference type="Proteomes" id="UP000006620">
    <property type="component" value="Chromosome"/>
</dbReference>
<accession>F8FRR6</accession>
<comment type="subcellular location">
    <subcellularLocation>
        <location evidence="1">Membrane</location>
        <topology evidence="1">Multi-pass membrane protein</topology>
    </subcellularLocation>
</comment>
<dbReference type="KEGG" id="pms:KNP414_02062"/>
<dbReference type="PATRIC" id="fig|1036673.3.peg.1846"/>
<comment type="similarity">
    <text evidence="2">Belongs to the amino acid-polyamine-organocation (APC) superfamily. Spore germination protein (SGP) (TC 2.A.3.9) family.</text>
</comment>
<feature type="transmembrane region" description="Helical" evidence="8">
    <location>
        <begin position="120"/>
        <end position="138"/>
    </location>
</feature>
<gene>
    <name evidence="9" type="ordered locus">KNP414_02062</name>
</gene>
<dbReference type="GO" id="GO:0009847">
    <property type="term" value="P:spore germination"/>
    <property type="evidence" value="ECO:0007669"/>
    <property type="project" value="InterPro"/>
</dbReference>
<feature type="transmembrane region" description="Helical" evidence="8">
    <location>
        <begin position="187"/>
        <end position="208"/>
    </location>
</feature>
<dbReference type="NCBIfam" id="TIGR00912">
    <property type="entry name" value="2A0309"/>
    <property type="match status" value="1"/>
</dbReference>
<evidence type="ECO:0000256" key="2">
    <source>
        <dbReference type="ARBA" id="ARBA00007998"/>
    </source>
</evidence>
<organism evidence="9 10">
    <name type="scientific">Paenibacillus mucilaginosus (strain KNP414)</name>
    <dbReference type="NCBI Taxonomy" id="1036673"/>
    <lineage>
        <taxon>Bacteria</taxon>
        <taxon>Bacillati</taxon>
        <taxon>Bacillota</taxon>
        <taxon>Bacilli</taxon>
        <taxon>Bacillales</taxon>
        <taxon>Paenibacillaceae</taxon>
        <taxon>Paenibacillus</taxon>
    </lineage>
</organism>
<feature type="transmembrane region" description="Helical" evidence="8">
    <location>
        <begin position="306"/>
        <end position="324"/>
    </location>
</feature>
<evidence type="ECO:0000313" key="10">
    <source>
        <dbReference type="Proteomes" id="UP000006620"/>
    </source>
</evidence>
<reference evidence="9 10" key="2">
    <citation type="journal article" date="2013" name="Genome Announc.">
        <title>Genome Sequence of Growth-Improving Paenibacillus mucilaginosus Strain KNP414.</title>
        <authorList>
            <person name="Lu J.J."/>
            <person name="Wang J.F."/>
            <person name="Hu X.F."/>
        </authorList>
    </citation>
    <scope>NUCLEOTIDE SEQUENCE [LARGE SCALE GENOMIC DNA]</scope>
    <source>
        <strain evidence="9 10">KNP414</strain>
    </source>
</reference>
<dbReference type="PANTHER" id="PTHR34975">
    <property type="entry name" value="SPORE GERMINATION PROTEIN A2"/>
    <property type="match status" value="1"/>
</dbReference>
<evidence type="ECO:0000256" key="7">
    <source>
        <dbReference type="ARBA" id="ARBA00023136"/>
    </source>
</evidence>
<proteinExistence type="inferred from homology"/>
<keyword evidence="4" id="KW-0309">Germination</keyword>
<feature type="transmembrane region" description="Helical" evidence="8">
    <location>
        <begin position="147"/>
        <end position="167"/>
    </location>
</feature>
<feature type="transmembrane region" description="Helical" evidence="8">
    <location>
        <begin position="270"/>
        <end position="294"/>
    </location>
</feature>
<dbReference type="Pfam" id="PF03845">
    <property type="entry name" value="Spore_permease"/>
    <property type="match status" value="1"/>
</dbReference>
<dbReference type="GO" id="GO:0016020">
    <property type="term" value="C:membrane"/>
    <property type="evidence" value="ECO:0007669"/>
    <property type="project" value="UniProtKB-SubCell"/>
</dbReference>
<feature type="transmembrane region" description="Helical" evidence="8">
    <location>
        <begin position="12"/>
        <end position="35"/>
    </location>
</feature>
<dbReference type="InterPro" id="IPR004761">
    <property type="entry name" value="Spore_GerAB"/>
</dbReference>
<dbReference type="HOGENOM" id="CLU_047547_1_2_9"/>
<keyword evidence="7 8" id="KW-0472">Membrane</keyword>
<dbReference type="Gene3D" id="1.20.1740.10">
    <property type="entry name" value="Amino acid/polyamine transporter I"/>
    <property type="match status" value="1"/>
</dbReference>
<dbReference type="AlphaFoldDB" id="F8FRR6"/>
<reference evidence="10" key="1">
    <citation type="submission" date="2011-06" db="EMBL/GenBank/DDBJ databases">
        <title>Complete genome sequence of Paenibacillus mucilaginosus KNP414.</title>
        <authorList>
            <person name="Wang J."/>
            <person name="Hu S."/>
            <person name="Hu X."/>
            <person name="Zhang B."/>
            <person name="Dong D."/>
            <person name="Zhang S."/>
            <person name="Zhao K."/>
            <person name="Wu D."/>
        </authorList>
    </citation>
    <scope>NUCLEOTIDE SEQUENCE [LARGE SCALE GENOMIC DNA]</scope>
    <source>
        <strain evidence="10">KNP414</strain>
    </source>
</reference>
<evidence type="ECO:0000256" key="6">
    <source>
        <dbReference type="ARBA" id="ARBA00022989"/>
    </source>
</evidence>
<keyword evidence="5 8" id="KW-0812">Transmembrane</keyword>
<sequence length="364" mass="40508">MQSQVKINNRQLTVLVTLYVIGDSILVLPSFPAMYAQEDAWISGLIGLSVGLLFIYLFARLGKLHPELNLYEYSSRVLGKWGGRAAALLLCFYFFIMVSAQVREMGDFMTTQIMPLTPIQSIQLLFLFIVVLGARLGIETLVRTGELLFPHFFLLFCLLAVCLLPEIDLQNVMIPLSSGVKPVLYGSLTAITFPFAEAVCFLVILSSVNKKEQMHRSMLMGALIGGIVLEIVIVLTIVVIGAPVAANQIYPAYSLAKKIGIGNFLERIEVILGVMWIITTYFKTVMNFYALMLGTAYLTRMSEPKLTTLPLGMILLVSSIVAFPDISYFNNLAGSYWPFFDFTVCLGIPLGLYALTVFRFRKKA</sequence>
<feature type="transmembrane region" description="Helical" evidence="8">
    <location>
        <begin position="336"/>
        <end position="358"/>
    </location>
</feature>
<evidence type="ECO:0000256" key="4">
    <source>
        <dbReference type="ARBA" id="ARBA00022544"/>
    </source>
</evidence>
<protein>
    <submittedName>
        <fullName evidence="9">Spore germination protein</fullName>
    </submittedName>
</protein>
<keyword evidence="3" id="KW-0813">Transport</keyword>
<evidence type="ECO:0000313" key="9">
    <source>
        <dbReference type="EMBL" id="AEI40623.1"/>
    </source>
</evidence>